<name>A0A2P6P687_ROSCH</name>
<dbReference type="Pfam" id="PF03106">
    <property type="entry name" value="WRKY"/>
    <property type="match status" value="1"/>
</dbReference>
<organism evidence="9 10">
    <name type="scientific">Rosa chinensis</name>
    <name type="common">China rose</name>
    <dbReference type="NCBI Taxonomy" id="74649"/>
    <lineage>
        <taxon>Eukaryota</taxon>
        <taxon>Viridiplantae</taxon>
        <taxon>Streptophyta</taxon>
        <taxon>Embryophyta</taxon>
        <taxon>Tracheophyta</taxon>
        <taxon>Spermatophyta</taxon>
        <taxon>Magnoliopsida</taxon>
        <taxon>eudicotyledons</taxon>
        <taxon>Gunneridae</taxon>
        <taxon>Pentapetalae</taxon>
        <taxon>rosids</taxon>
        <taxon>fabids</taxon>
        <taxon>Rosales</taxon>
        <taxon>Rosaceae</taxon>
        <taxon>Rosoideae</taxon>
        <taxon>Rosoideae incertae sedis</taxon>
        <taxon>Rosa</taxon>
    </lineage>
</organism>
<evidence type="ECO:0000256" key="5">
    <source>
        <dbReference type="ARBA" id="ARBA00023242"/>
    </source>
</evidence>
<dbReference type="GO" id="GO:0042542">
    <property type="term" value="P:response to hydrogen peroxide"/>
    <property type="evidence" value="ECO:0007669"/>
    <property type="project" value="UniProtKB-ARBA"/>
</dbReference>
<dbReference type="InterPro" id="IPR036576">
    <property type="entry name" value="WRKY_dom_sf"/>
</dbReference>
<dbReference type="EMBL" id="PDCK01000045">
    <property type="protein sequence ID" value="PRQ17455.1"/>
    <property type="molecule type" value="Genomic_DNA"/>
</dbReference>
<keyword evidence="10" id="KW-1185">Reference proteome</keyword>
<evidence type="ECO:0000256" key="4">
    <source>
        <dbReference type="ARBA" id="ARBA00023163"/>
    </source>
</evidence>
<evidence type="ECO:0000313" key="9">
    <source>
        <dbReference type="EMBL" id="PRQ17455.1"/>
    </source>
</evidence>
<comment type="subcellular location">
    <subcellularLocation>
        <location evidence="1">Nucleus</location>
    </subcellularLocation>
</comment>
<evidence type="ECO:0000256" key="2">
    <source>
        <dbReference type="ARBA" id="ARBA00023015"/>
    </source>
</evidence>
<dbReference type="OrthoDB" id="1888929at2759"/>
<evidence type="ECO:0000256" key="3">
    <source>
        <dbReference type="ARBA" id="ARBA00023125"/>
    </source>
</evidence>
<dbReference type="GO" id="GO:0010193">
    <property type="term" value="P:response to ozone"/>
    <property type="evidence" value="ECO:0007669"/>
    <property type="project" value="UniProtKB-ARBA"/>
</dbReference>
<dbReference type="PANTHER" id="PTHR32096:SF36">
    <property type="entry name" value="WRKY TRANSCRIPTION FACTOR 41-RELATED"/>
    <property type="match status" value="1"/>
</dbReference>
<protein>
    <submittedName>
        <fullName evidence="9">Putative transcription factor WRKY family</fullName>
    </submittedName>
</protein>
<dbReference type="Gene3D" id="2.20.25.80">
    <property type="entry name" value="WRKY domain"/>
    <property type="match status" value="1"/>
</dbReference>
<feature type="region of interest" description="Disordered" evidence="7">
    <location>
        <begin position="193"/>
        <end position="233"/>
    </location>
</feature>
<dbReference type="GO" id="GO:0010150">
    <property type="term" value="P:leaf senescence"/>
    <property type="evidence" value="ECO:0007669"/>
    <property type="project" value="UniProtKB-ARBA"/>
</dbReference>
<feature type="compositionally biased region" description="Polar residues" evidence="7">
    <location>
        <begin position="221"/>
        <end position="233"/>
    </location>
</feature>
<dbReference type="PROSITE" id="PS50811">
    <property type="entry name" value="WRKY"/>
    <property type="match status" value="1"/>
</dbReference>
<dbReference type="GO" id="GO:0003700">
    <property type="term" value="F:DNA-binding transcription factor activity"/>
    <property type="evidence" value="ECO:0007669"/>
    <property type="project" value="InterPro"/>
</dbReference>
<dbReference type="InterPro" id="IPR044810">
    <property type="entry name" value="WRKY_plant"/>
</dbReference>
<evidence type="ECO:0000259" key="8">
    <source>
        <dbReference type="PROSITE" id="PS50811"/>
    </source>
</evidence>
<proteinExistence type="inferred from homology"/>
<keyword evidence="5" id="KW-0539">Nucleus</keyword>
<accession>A0A2P6P687</accession>
<dbReference type="Proteomes" id="UP000238479">
    <property type="component" value="Chromosome 7"/>
</dbReference>
<dbReference type="PANTHER" id="PTHR32096">
    <property type="entry name" value="WRKY TRANSCRIPTION FACTOR 30-RELATED-RELATED"/>
    <property type="match status" value="1"/>
</dbReference>
<dbReference type="Gramene" id="PRQ17455">
    <property type="protein sequence ID" value="PRQ17455"/>
    <property type="gene ID" value="RchiOBHm_Chr7g0195191"/>
</dbReference>
<comment type="similarity">
    <text evidence="6">Belongs to the WRKY group III family.</text>
</comment>
<evidence type="ECO:0000256" key="1">
    <source>
        <dbReference type="ARBA" id="ARBA00004123"/>
    </source>
</evidence>
<evidence type="ECO:0000313" key="10">
    <source>
        <dbReference type="Proteomes" id="UP000238479"/>
    </source>
</evidence>
<keyword evidence="2" id="KW-0805">Transcription regulation</keyword>
<reference evidence="9 10" key="1">
    <citation type="journal article" date="2018" name="Nat. Genet.">
        <title>The Rosa genome provides new insights in the design of modern roses.</title>
        <authorList>
            <person name="Bendahmane M."/>
        </authorList>
    </citation>
    <scope>NUCLEOTIDE SEQUENCE [LARGE SCALE GENOMIC DNA]</scope>
    <source>
        <strain evidence="10">cv. Old Blush</strain>
    </source>
</reference>
<dbReference type="FunFam" id="2.20.25.80:FF:000009">
    <property type="entry name" value="WRKY transcription factor 53"/>
    <property type="match status" value="1"/>
</dbReference>
<comment type="caution">
    <text evidence="9">The sequence shown here is derived from an EMBL/GenBank/DDBJ whole genome shotgun (WGS) entry which is preliminary data.</text>
</comment>
<dbReference type="GO" id="GO:0005634">
    <property type="term" value="C:nucleus"/>
    <property type="evidence" value="ECO:0007669"/>
    <property type="project" value="UniProtKB-SubCell"/>
</dbReference>
<dbReference type="InterPro" id="IPR003657">
    <property type="entry name" value="WRKY_dom"/>
</dbReference>
<keyword evidence="3" id="KW-0238">DNA-binding</keyword>
<dbReference type="GO" id="GO:0009751">
    <property type="term" value="P:response to salicylic acid"/>
    <property type="evidence" value="ECO:0007669"/>
    <property type="project" value="UniProtKB-ARBA"/>
</dbReference>
<keyword evidence="4" id="KW-0804">Transcription</keyword>
<evidence type="ECO:0000256" key="6">
    <source>
        <dbReference type="ARBA" id="ARBA00060850"/>
    </source>
</evidence>
<dbReference type="OMA" id="FRNTQGC"/>
<evidence type="ECO:0000256" key="7">
    <source>
        <dbReference type="SAM" id="MobiDB-lite"/>
    </source>
</evidence>
<dbReference type="SMR" id="A0A2P6P687"/>
<sequence length="359" mass="40745">MDTASKSWEQKSLVGEIIQGMELAQQLRLSLSAASTSSETREFLVQRILTSYEKALLLLQLSGTPQTSHVDAKSIVLQESRMSANTSPCGDDYNHRSFKDHQDLHEISKKRKIMAKWTDHVIRVSSENGIEGPHEDGHSWRKYGQKDILGAKYPRSYYRCTFRNTQNCWATKQVQRSDEDPTIFEITYKGKHTCSHGSTSVPPPPSPEQQEQKRHKRENISEPQQSQVNQMSFPTNLRVDTENLEDREMMASPFAFTSTSFGCMMNGDDFLSPMFDNENFFSNFSQHLLSPATGESNYHLAPPSQMRNIAANGQLSESDHTEIISATNSSTNSPIPDMDFPLDLVEFDPNFQFDTPELF</sequence>
<dbReference type="AlphaFoldDB" id="A0A2P6P687"/>
<dbReference type="SUPFAM" id="SSF118290">
    <property type="entry name" value="WRKY DNA-binding domain"/>
    <property type="match status" value="1"/>
</dbReference>
<dbReference type="GO" id="GO:0000976">
    <property type="term" value="F:transcription cis-regulatory region binding"/>
    <property type="evidence" value="ECO:0007669"/>
    <property type="project" value="TreeGrafter"/>
</dbReference>
<dbReference type="SMART" id="SM00774">
    <property type="entry name" value="WRKY"/>
    <property type="match status" value="1"/>
</dbReference>
<gene>
    <name evidence="9" type="ORF">RchiOBHm_Chr7g0195191</name>
</gene>
<feature type="domain" description="WRKY" evidence="8">
    <location>
        <begin position="135"/>
        <end position="192"/>
    </location>
</feature>